<feature type="chain" id="PRO_5040219883" description="Secreted protein" evidence="1">
    <location>
        <begin position="20"/>
        <end position="142"/>
    </location>
</feature>
<accession>A0A9P4HP26</accession>
<sequence length="142" mass="15584">MTLSFVLLAVCTLPASSLSRLPLQPMGVLQLEAGKAQRSAKTHGDAIYRAGASTRRKTPQVDGRKERRMDGWYLTIVHVDLRAHAPEALTMSHARIFKYASVVYVVSPVLDSTVCIVFVRLPSSHRASHSDDCAEINRLGLA</sequence>
<dbReference type="AlphaFoldDB" id="A0A9P4HP26"/>
<reference evidence="2" key="1">
    <citation type="journal article" date="2020" name="Stud. Mycol.">
        <title>101 Dothideomycetes genomes: a test case for predicting lifestyles and emergence of pathogens.</title>
        <authorList>
            <person name="Haridas S."/>
            <person name="Albert R."/>
            <person name="Binder M."/>
            <person name="Bloem J."/>
            <person name="Labutti K."/>
            <person name="Salamov A."/>
            <person name="Andreopoulos B."/>
            <person name="Baker S."/>
            <person name="Barry K."/>
            <person name="Bills G."/>
            <person name="Bluhm B."/>
            <person name="Cannon C."/>
            <person name="Castanera R."/>
            <person name="Culley D."/>
            <person name="Daum C."/>
            <person name="Ezra D."/>
            <person name="Gonzalez J."/>
            <person name="Henrissat B."/>
            <person name="Kuo A."/>
            <person name="Liang C."/>
            <person name="Lipzen A."/>
            <person name="Lutzoni F."/>
            <person name="Magnuson J."/>
            <person name="Mondo S."/>
            <person name="Nolan M."/>
            <person name="Ohm R."/>
            <person name="Pangilinan J."/>
            <person name="Park H.-J."/>
            <person name="Ramirez L."/>
            <person name="Alfaro M."/>
            <person name="Sun H."/>
            <person name="Tritt A."/>
            <person name="Yoshinaga Y."/>
            <person name="Zwiers L.-H."/>
            <person name="Turgeon B."/>
            <person name="Goodwin S."/>
            <person name="Spatafora J."/>
            <person name="Crous P."/>
            <person name="Grigoriev I."/>
        </authorList>
    </citation>
    <scope>NUCLEOTIDE SEQUENCE</scope>
    <source>
        <strain evidence="2">CBS 121410</strain>
    </source>
</reference>
<dbReference type="EMBL" id="ML978756">
    <property type="protein sequence ID" value="KAF2083831.1"/>
    <property type="molecule type" value="Genomic_DNA"/>
</dbReference>
<organism evidence="2 3">
    <name type="scientific">Saccharata proteae CBS 121410</name>
    <dbReference type="NCBI Taxonomy" id="1314787"/>
    <lineage>
        <taxon>Eukaryota</taxon>
        <taxon>Fungi</taxon>
        <taxon>Dikarya</taxon>
        <taxon>Ascomycota</taxon>
        <taxon>Pezizomycotina</taxon>
        <taxon>Dothideomycetes</taxon>
        <taxon>Dothideomycetes incertae sedis</taxon>
        <taxon>Botryosphaeriales</taxon>
        <taxon>Saccharataceae</taxon>
        <taxon>Saccharata</taxon>
    </lineage>
</organism>
<evidence type="ECO:0000313" key="2">
    <source>
        <dbReference type="EMBL" id="KAF2083831.1"/>
    </source>
</evidence>
<keyword evidence="3" id="KW-1185">Reference proteome</keyword>
<evidence type="ECO:0000313" key="3">
    <source>
        <dbReference type="Proteomes" id="UP000799776"/>
    </source>
</evidence>
<comment type="caution">
    <text evidence="2">The sequence shown here is derived from an EMBL/GenBank/DDBJ whole genome shotgun (WGS) entry which is preliminary data.</text>
</comment>
<gene>
    <name evidence="2" type="ORF">K490DRAFT_60157</name>
</gene>
<dbReference type="Proteomes" id="UP000799776">
    <property type="component" value="Unassembled WGS sequence"/>
</dbReference>
<feature type="signal peptide" evidence="1">
    <location>
        <begin position="1"/>
        <end position="19"/>
    </location>
</feature>
<evidence type="ECO:0000256" key="1">
    <source>
        <dbReference type="SAM" id="SignalP"/>
    </source>
</evidence>
<protein>
    <recommendedName>
        <fullName evidence="4">Secreted protein</fullName>
    </recommendedName>
</protein>
<name>A0A9P4HP26_9PEZI</name>
<keyword evidence="1" id="KW-0732">Signal</keyword>
<evidence type="ECO:0008006" key="4">
    <source>
        <dbReference type="Google" id="ProtNLM"/>
    </source>
</evidence>
<proteinExistence type="predicted"/>